<comment type="caution">
    <text evidence="6">The sequence shown here is derived from an EMBL/GenBank/DDBJ whole genome shotgun (WGS) entry which is preliminary data.</text>
</comment>
<keyword evidence="7" id="KW-1185">Reference proteome</keyword>
<dbReference type="PANTHER" id="PTHR30154">
    <property type="entry name" value="LEUCINE-RESPONSIVE REGULATORY PROTEIN"/>
    <property type="match status" value="1"/>
</dbReference>
<evidence type="ECO:0000256" key="2">
    <source>
        <dbReference type="ARBA" id="ARBA00023125"/>
    </source>
</evidence>
<evidence type="ECO:0000313" key="7">
    <source>
        <dbReference type="Proteomes" id="UP000622552"/>
    </source>
</evidence>
<dbReference type="AlphaFoldDB" id="A0A8J7GBI5"/>
<dbReference type="InterPro" id="IPR036388">
    <property type="entry name" value="WH-like_DNA-bd_sf"/>
</dbReference>
<feature type="region of interest" description="Disordered" evidence="4">
    <location>
        <begin position="153"/>
        <end position="174"/>
    </location>
</feature>
<dbReference type="InterPro" id="IPR019888">
    <property type="entry name" value="Tscrpt_reg_AsnC-like"/>
</dbReference>
<protein>
    <submittedName>
        <fullName evidence="6">DNA-binding Lrp family transcriptional regulator</fullName>
    </submittedName>
</protein>
<dbReference type="Gene3D" id="1.10.10.10">
    <property type="entry name" value="Winged helix-like DNA-binding domain superfamily/Winged helix DNA-binding domain"/>
    <property type="match status" value="1"/>
</dbReference>
<reference evidence="6" key="1">
    <citation type="submission" date="2020-11" db="EMBL/GenBank/DDBJ databases">
        <title>Sequencing the genomes of 1000 actinobacteria strains.</title>
        <authorList>
            <person name="Klenk H.-P."/>
        </authorList>
    </citation>
    <scope>NUCLEOTIDE SEQUENCE</scope>
    <source>
        <strain evidence="6">DSM 45356</strain>
    </source>
</reference>
<dbReference type="InterPro" id="IPR036390">
    <property type="entry name" value="WH_DNA-bd_sf"/>
</dbReference>
<dbReference type="RefSeq" id="WP_197004293.1">
    <property type="nucleotide sequence ID" value="NZ_BONS01000020.1"/>
</dbReference>
<dbReference type="SUPFAM" id="SSF46785">
    <property type="entry name" value="Winged helix' DNA-binding domain"/>
    <property type="match status" value="1"/>
</dbReference>
<evidence type="ECO:0000256" key="4">
    <source>
        <dbReference type="SAM" id="MobiDB-lite"/>
    </source>
</evidence>
<dbReference type="Pfam" id="PF13404">
    <property type="entry name" value="HTH_AsnC-type"/>
    <property type="match status" value="1"/>
</dbReference>
<dbReference type="Proteomes" id="UP000622552">
    <property type="component" value="Unassembled WGS sequence"/>
</dbReference>
<keyword evidence="1" id="KW-0805">Transcription regulation</keyword>
<sequence length="174" mass="19680">MDTRLDAIDWAILERLQDDATIQNKDLAAQVGIAPSTCLDRVRRLRERQIIVGYHAEVSPEAVGLAVQAILAVQVRPHTREVFARFVDFALDVSEVRALFHVSGEADFLVHVACVDTRHLQQLVLDVVQTRKEVVAVHSSIVYEQVRRDALRPPEPVRTPSLITPRAQARRRRP</sequence>
<dbReference type="InterPro" id="IPR000485">
    <property type="entry name" value="AsnC-type_HTH_dom"/>
</dbReference>
<feature type="domain" description="HTH asnC-type" evidence="5">
    <location>
        <begin position="5"/>
        <end position="66"/>
    </location>
</feature>
<dbReference type="Pfam" id="PF01037">
    <property type="entry name" value="AsnC_trans_reg"/>
    <property type="match status" value="1"/>
</dbReference>
<dbReference type="GO" id="GO:0043565">
    <property type="term" value="F:sequence-specific DNA binding"/>
    <property type="evidence" value="ECO:0007669"/>
    <property type="project" value="InterPro"/>
</dbReference>
<dbReference type="GO" id="GO:0005829">
    <property type="term" value="C:cytosol"/>
    <property type="evidence" value="ECO:0007669"/>
    <property type="project" value="TreeGrafter"/>
</dbReference>
<dbReference type="SUPFAM" id="SSF54909">
    <property type="entry name" value="Dimeric alpha+beta barrel"/>
    <property type="match status" value="1"/>
</dbReference>
<keyword evidence="3" id="KW-0804">Transcription</keyword>
<accession>A0A8J7GBI5</accession>
<name>A0A8J7GBI5_9ACTN</name>
<dbReference type="PANTHER" id="PTHR30154:SF54">
    <property type="entry name" value="POSSIBLE TRANSCRIPTIONAL REGULATORY PROTEIN (PROBABLY LRP_ASNC-FAMILY)"/>
    <property type="match status" value="1"/>
</dbReference>
<evidence type="ECO:0000259" key="5">
    <source>
        <dbReference type="PROSITE" id="PS50956"/>
    </source>
</evidence>
<dbReference type="GO" id="GO:0043200">
    <property type="term" value="P:response to amino acid"/>
    <property type="evidence" value="ECO:0007669"/>
    <property type="project" value="TreeGrafter"/>
</dbReference>
<organism evidence="6 7">
    <name type="scientific">Longispora fulva</name>
    <dbReference type="NCBI Taxonomy" id="619741"/>
    <lineage>
        <taxon>Bacteria</taxon>
        <taxon>Bacillati</taxon>
        <taxon>Actinomycetota</taxon>
        <taxon>Actinomycetes</taxon>
        <taxon>Micromonosporales</taxon>
        <taxon>Micromonosporaceae</taxon>
        <taxon>Longispora</taxon>
    </lineage>
</organism>
<dbReference type="InterPro" id="IPR011008">
    <property type="entry name" value="Dimeric_a/b-barrel"/>
</dbReference>
<dbReference type="PROSITE" id="PS50956">
    <property type="entry name" value="HTH_ASNC_2"/>
    <property type="match status" value="1"/>
</dbReference>
<evidence type="ECO:0000313" key="6">
    <source>
        <dbReference type="EMBL" id="MBG6137418.1"/>
    </source>
</evidence>
<dbReference type="SMART" id="SM00344">
    <property type="entry name" value="HTH_ASNC"/>
    <property type="match status" value="1"/>
</dbReference>
<dbReference type="InterPro" id="IPR019887">
    <property type="entry name" value="Tscrpt_reg_AsnC/Lrp_C"/>
</dbReference>
<keyword evidence="2 6" id="KW-0238">DNA-binding</keyword>
<dbReference type="PRINTS" id="PR00033">
    <property type="entry name" value="HTHASNC"/>
</dbReference>
<dbReference type="Gene3D" id="3.30.70.920">
    <property type="match status" value="1"/>
</dbReference>
<evidence type="ECO:0000256" key="1">
    <source>
        <dbReference type="ARBA" id="ARBA00023015"/>
    </source>
</evidence>
<gene>
    <name evidence="6" type="ORF">IW245_003612</name>
</gene>
<dbReference type="EMBL" id="JADOUF010000001">
    <property type="protein sequence ID" value="MBG6137418.1"/>
    <property type="molecule type" value="Genomic_DNA"/>
</dbReference>
<evidence type="ECO:0000256" key="3">
    <source>
        <dbReference type="ARBA" id="ARBA00023163"/>
    </source>
</evidence>
<proteinExistence type="predicted"/>